<keyword evidence="1" id="KW-0946">Virion</keyword>
<dbReference type="Proteomes" id="UP000199516">
    <property type="component" value="Unassembled WGS sequence"/>
</dbReference>
<dbReference type="NCBIfam" id="TIGR02905">
    <property type="entry name" value="spore_yutH"/>
    <property type="match status" value="1"/>
</dbReference>
<keyword evidence="2" id="KW-1185">Reference proteome</keyword>
<dbReference type="EMBL" id="FONT01000006">
    <property type="protein sequence ID" value="SFE94743.1"/>
    <property type="molecule type" value="Genomic_DNA"/>
</dbReference>
<sequence length="342" mass="41148">MIQRDIYQHYGLYAEELFYVGPYTAFTVKEKDYVLVPDKGHGATEWEEKLTWEQQMKQSGELNSAVFVPTLSREYSAPIDGEWQLLFHIPKLHEDFPYLDSSEEGRQLGEFHHRSLQLFESQPVNTFGERWCQWWVKRIEQLETWYQEIRKKRRLTEMDRWFVQTLPYYIGRTENAIQWIRSSMVNAGHSEQGTICHFCFTSASWVVIRERTPPVKLPSDWVYDHPARDIAEWIRYQLNDFEARDKQKSILQFINSYEERFSLTSFTRNMMFGRLLFPYHYVEQVEQIYLREAPKENGRLNECLQTIWDNEGEQMKQMSYLLKNVVSNNESHEPAWIWTCTE</sequence>
<dbReference type="InterPro" id="IPR011009">
    <property type="entry name" value="Kinase-like_dom_sf"/>
</dbReference>
<dbReference type="STRING" id="930128.SAMN05192532_106163"/>
<name>A0A1I2EPT7_9BACI</name>
<protein>
    <submittedName>
        <fullName evidence="1">Spore coat protein YutH</fullName>
    </submittedName>
</protein>
<dbReference type="OrthoDB" id="2986702at2"/>
<dbReference type="PANTHER" id="PTHR39179">
    <property type="entry name" value="SPORE COAT PROTEIN I"/>
    <property type="match status" value="1"/>
</dbReference>
<dbReference type="AlphaFoldDB" id="A0A1I2EPT7"/>
<dbReference type="InterPro" id="IPR047175">
    <property type="entry name" value="CotS-like"/>
</dbReference>
<dbReference type="InterPro" id="IPR014254">
    <property type="entry name" value="Spore_coat_YutH"/>
</dbReference>
<evidence type="ECO:0000313" key="2">
    <source>
        <dbReference type="Proteomes" id="UP000199516"/>
    </source>
</evidence>
<dbReference type="PANTHER" id="PTHR39179:SF2">
    <property type="entry name" value="ENDOSPORE COAT-ASSOCIATED PROTEIN YUTH"/>
    <property type="match status" value="1"/>
</dbReference>
<gene>
    <name evidence="1" type="ORF">SAMN05192532_106163</name>
</gene>
<dbReference type="Gene3D" id="3.90.1200.10">
    <property type="match status" value="1"/>
</dbReference>
<evidence type="ECO:0000313" key="1">
    <source>
        <dbReference type="EMBL" id="SFE94743.1"/>
    </source>
</evidence>
<organism evidence="1 2">
    <name type="scientific">Alteribacillus iranensis</name>
    <dbReference type="NCBI Taxonomy" id="930128"/>
    <lineage>
        <taxon>Bacteria</taxon>
        <taxon>Bacillati</taxon>
        <taxon>Bacillota</taxon>
        <taxon>Bacilli</taxon>
        <taxon>Bacillales</taxon>
        <taxon>Bacillaceae</taxon>
        <taxon>Alteribacillus</taxon>
    </lineage>
</organism>
<accession>A0A1I2EPT7</accession>
<keyword evidence="1" id="KW-0167">Capsid protein</keyword>
<dbReference type="SUPFAM" id="SSF56112">
    <property type="entry name" value="Protein kinase-like (PK-like)"/>
    <property type="match status" value="1"/>
</dbReference>
<proteinExistence type="predicted"/>
<dbReference type="RefSeq" id="WP_091662917.1">
    <property type="nucleotide sequence ID" value="NZ_FONT01000006.1"/>
</dbReference>
<reference evidence="1 2" key="1">
    <citation type="submission" date="2016-10" db="EMBL/GenBank/DDBJ databases">
        <authorList>
            <person name="de Groot N.N."/>
        </authorList>
    </citation>
    <scope>NUCLEOTIDE SEQUENCE [LARGE SCALE GENOMIC DNA]</scope>
    <source>
        <strain evidence="1 2">DSM 23995</strain>
    </source>
</reference>
<dbReference type="GO" id="GO:0042601">
    <property type="term" value="C:endospore-forming forespore"/>
    <property type="evidence" value="ECO:0007669"/>
    <property type="project" value="TreeGrafter"/>
</dbReference>